<dbReference type="AlphaFoldDB" id="A0A8D2LYA5"/>
<name>A0A8D2LYA5_VARKO</name>
<keyword evidence="1" id="KW-0202">Cytokine</keyword>
<reference evidence="3" key="1">
    <citation type="submission" date="2025-08" db="UniProtKB">
        <authorList>
            <consortium name="Ensembl"/>
        </authorList>
    </citation>
    <scope>IDENTIFICATION</scope>
</reference>
<evidence type="ECO:0000313" key="4">
    <source>
        <dbReference type="Proteomes" id="UP000694545"/>
    </source>
</evidence>
<organism evidence="3 4">
    <name type="scientific">Varanus komodoensis</name>
    <name type="common">Komodo dragon</name>
    <dbReference type="NCBI Taxonomy" id="61221"/>
    <lineage>
        <taxon>Eukaryota</taxon>
        <taxon>Metazoa</taxon>
        <taxon>Chordata</taxon>
        <taxon>Craniata</taxon>
        <taxon>Vertebrata</taxon>
        <taxon>Euteleostomi</taxon>
        <taxon>Lepidosauria</taxon>
        <taxon>Squamata</taxon>
        <taxon>Bifurcata</taxon>
        <taxon>Unidentata</taxon>
        <taxon>Episquamata</taxon>
        <taxon>Toxicofera</taxon>
        <taxon>Anguimorpha</taxon>
        <taxon>Paleoanguimorpha</taxon>
        <taxon>Varanoidea</taxon>
        <taxon>Varanidae</taxon>
        <taxon>Varanus</taxon>
    </lineage>
</organism>
<evidence type="ECO:0000259" key="2">
    <source>
        <dbReference type="Pfam" id="PF00048"/>
    </source>
</evidence>
<keyword evidence="4" id="KW-1185">Reference proteome</keyword>
<dbReference type="Gene3D" id="2.40.50.40">
    <property type="match status" value="1"/>
</dbReference>
<evidence type="ECO:0000256" key="1">
    <source>
        <dbReference type="ARBA" id="ARBA00022514"/>
    </source>
</evidence>
<dbReference type="Ensembl" id="ENSVKKT00000029076.1">
    <property type="protein sequence ID" value="ENSVKKP00000028397.1"/>
    <property type="gene ID" value="ENSVKKG00000018377.1"/>
</dbReference>
<feature type="domain" description="Chemokine interleukin-8-like" evidence="2">
    <location>
        <begin position="26"/>
        <end position="78"/>
    </location>
</feature>
<dbReference type="GO" id="GO:0008009">
    <property type="term" value="F:chemokine activity"/>
    <property type="evidence" value="ECO:0007669"/>
    <property type="project" value="InterPro"/>
</dbReference>
<evidence type="ECO:0000313" key="3">
    <source>
        <dbReference type="Ensembl" id="ENSVKKP00000028397.1"/>
    </source>
</evidence>
<proteinExistence type="predicted"/>
<dbReference type="InterPro" id="IPR036048">
    <property type="entry name" value="Interleukin_8-like_sf"/>
</dbReference>
<reference evidence="3" key="2">
    <citation type="submission" date="2025-09" db="UniProtKB">
        <authorList>
            <consortium name="Ensembl"/>
        </authorList>
    </citation>
    <scope>IDENTIFICATION</scope>
</reference>
<dbReference type="OMA" id="TIWARWI"/>
<dbReference type="InterPro" id="IPR001811">
    <property type="entry name" value="Chemokine_IL8-like_dom"/>
</dbReference>
<dbReference type="Proteomes" id="UP000694545">
    <property type="component" value="Unplaced"/>
</dbReference>
<sequence>SLHPGTSDWRTVCFSLAGMPTSGRGRCLCHGRSVTLVRMSNVAKVEFHPPSSSCDQEELIVYFKRNGKRRCLDVNMDQGRRIREVKLSHNLEKSLGTIWARWIRPQYLGYQET</sequence>
<dbReference type="Pfam" id="PF00048">
    <property type="entry name" value="IL8"/>
    <property type="match status" value="1"/>
</dbReference>
<dbReference type="GO" id="GO:0005615">
    <property type="term" value="C:extracellular space"/>
    <property type="evidence" value="ECO:0007669"/>
    <property type="project" value="UniProtKB-KW"/>
</dbReference>
<dbReference type="SUPFAM" id="SSF54117">
    <property type="entry name" value="Interleukin 8-like chemokines"/>
    <property type="match status" value="1"/>
</dbReference>
<accession>A0A8D2LYA5</accession>
<dbReference type="GO" id="GO:0006955">
    <property type="term" value="P:immune response"/>
    <property type="evidence" value="ECO:0007669"/>
    <property type="project" value="InterPro"/>
</dbReference>
<protein>
    <recommendedName>
        <fullName evidence="2">Chemokine interleukin-8-like domain-containing protein</fullName>
    </recommendedName>
</protein>